<feature type="region of interest" description="Disordered" evidence="1">
    <location>
        <begin position="723"/>
        <end position="743"/>
    </location>
</feature>
<feature type="compositionally biased region" description="Basic and acidic residues" evidence="1">
    <location>
        <begin position="275"/>
        <end position="297"/>
    </location>
</feature>
<feature type="compositionally biased region" description="Basic and acidic residues" evidence="1">
    <location>
        <begin position="252"/>
        <end position="262"/>
    </location>
</feature>
<feature type="region of interest" description="Disordered" evidence="1">
    <location>
        <begin position="825"/>
        <end position="881"/>
    </location>
</feature>
<feature type="region of interest" description="Disordered" evidence="1">
    <location>
        <begin position="37"/>
        <end position="67"/>
    </location>
</feature>
<feature type="compositionally biased region" description="Low complexity" evidence="1">
    <location>
        <begin position="421"/>
        <end position="430"/>
    </location>
</feature>
<comment type="caution">
    <text evidence="2">The sequence shown here is derived from an EMBL/GenBank/DDBJ whole genome shotgun (WGS) entry which is preliminary data.</text>
</comment>
<feature type="compositionally biased region" description="Polar residues" evidence="1">
    <location>
        <begin position="382"/>
        <end position="400"/>
    </location>
</feature>
<dbReference type="OrthoDB" id="2504266at2759"/>
<dbReference type="EMBL" id="ML978751">
    <property type="protein sequence ID" value="KAF2083917.1"/>
    <property type="molecule type" value="Genomic_DNA"/>
</dbReference>
<reference evidence="2" key="1">
    <citation type="journal article" date="2020" name="Stud. Mycol.">
        <title>101 Dothideomycetes genomes: a test case for predicting lifestyles and emergence of pathogens.</title>
        <authorList>
            <person name="Haridas S."/>
            <person name="Albert R."/>
            <person name="Binder M."/>
            <person name="Bloem J."/>
            <person name="Labutti K."/>
            <person name="Salamov A."/>
            <person name="Andreopoulos B."/>
            <person name="Baker S."/>
            <person name="Barry K."/>
            <person name="Bills G."/>
            <person name="Bluhm B."/>
            <person name="Cannon C."/>
            <person name="Castanera R."/>
            <person name="Culley D."/>
            <person name="Daum C."/>
            <person name="Ezra D."/>
            <person name="Gonzalez J."/>
            <person name="Henrissat B."/>
            <person name="Kuo A."/>
            <person name="Liang C."/>
            <person name="Lipzen A."/>
            <person name="Lutzoni F."/>
            <person name="Magnuson J."/>
            <person name="Mondo S."/>
            <person name="Nolan M."/>
            <person name="Ohm R."/>
            <person name="Pangilinan J."/>
            <person name="Park H.-J."/>
            <person name="Ramirez L."/>
            <person name="Alfaro M."/>
            <person name="Sun H."/>
            <person name="Tritt A."/>
            <person name="Yoshinaga Y."/>
            <person name="Zwiers L.-H."/>
            <person name="Turgeon B."/>
            <person name="Goodwin S."/>
            <person name="Spatafora J."/>
            <person name="Crous P."/>
            <person name="Grigoriev I."/>
        </authorList>
    </citation>
    <scope>NUCLEOTIDE SEQUENCE</scope>
    <source>
        <strain evidence="2">CBS 121410</strain>
    </source>
</reference>
<dbReference type="InterPro" id="IPR046784">
    <property type="entry name" value="Eap1"/>
</dbReference>
<dbReference type="Pfam" id="PF20566">
    <property type="entry name" value="Eap1"/>
    <property type="match status" value="1"/>
</dbReference>
<proteinExistence type="predicted"/>
<evidence type="ECO:0000313" key="2">
    <source>
        <dbReference type="EMBL" id="KAF2083917.1"/>
    </source>
</evidence>
<evidence type="ECO:0000313" key="3">
    <source>
        <dbReference type="Proteomes" id="UP000799776"/>
    </source>
</evidence>
<keyword evidence="3" id="KW-1185">Reference proteome</keyword>
<feature type="compositionally biased region" description="Gly residues" evidence="1">
    <location>
        <begin position="831"/>
        <end position="849"/>
    </location>
</feature>
<feature type="compositionally biased region" description="Basic and acidic residues" evidence="1">
    <location>
        <begin position="652"/>
        <end position="672"/>
    </location>
</feature>
<feature type="compositionally biased region" description="Low complexity" evidence="1">
    <location>
        <begin position="357"/>
        <end position="367"/>
    </location>
</feature>
<dbReference type="AlphaFoldDB" id="A0A9P4HN91"/>
<dbReference type="Proteomes" id="UP000799776">
    <property type="component" value="Unassembled WGS sequence"/>
</dbReference>
<feature type="compositionally biased region" description="Basic and acidic residues" evidence="1">
    <location>
        <begin position="160"/>
        <end position="183"/>
    </location>
</feature>
<evidence type="ECO:0000256" key="1">
    <source>
        <dbReference type="SAM" id="MobiDB-lite"/>
    </source>
</evidence>
<feature type="compositionally biased region" description="Basic and acidic residues" evidence="1">
    <location>
        <begin position="542"/>
        <end position="563"/>
    </location>
</feature>
<sequence length="881" mass="95957">MVMQVIRYTVEELFHLRGSPLVQKPDGLPSIEAWMESAPDQNQRKPKTQGIRNEDQAAGQENGGQRSTLFQTKHFTRSSATVADDIVLGPPKVNFASSRVPKLSDLEKTSTPVDDDVAANDRMNIRDKFFRERDKNGSANTRRGGREEGEGWNGRQRRSFGQEDSERPPRTGEHKSRFFRDGDEGVELEPAQRRNGTAKGRFDQPWGRENATTEGKDGDGRTRQGWRERTRDDREWNRRGPVEEDPEWMETPTKEATKKEIGMAKAQRRGPQWMDDDRKESPKAHTQEDFQRWKEQMKAGAAPVEERSTPVEQAAKEPVKAPKQPTAPLLLDGKDMFGIFGTDRSKPSDAPSATEGAPVPKAKPAKASRFAKLFSPQEEGSHTTPQMSTPEESSPAPSGNNEDKVGFERVLAMLAGSKINPQSSPQPSSAGGLGGMLAGLNLNAQPSQPSPQPQPQPQVASAGTPGPAPTRRSMFFPPPEAQSPDRDSVPIQPQPTRHHQLRSVEEKRGFIDSVLAPRGTPTEFRGPQGMFGPFPPNTDPAPEPRKPESRPDMTRLADERREQPSPIAGIQGLIVNRPPPQAGNLNPQSEFLLGLMGSKGQQPRSTPPQQMPQSAFAHPPPEMSHLGSLFPEGRDPRVKLSHQHPIPPGLYQEERQFPENDVRYDGPRRRPDNPTMDDALRRASRFNLPDVLGDPAIVGIPRRNTADMGPPRAQMTNMGIPQQPPPDQMWMKPPGLPNPQERPPVSMAPPPGFAQAPNAMRSPPGFGPNMGMPPFSAGGTPLHHPGMQVGRGPPGSGPAGMYQGQGPPNSYFPPPGMPPPPGFAPGPGGPGPMGMGMAGGPHEGFGMRGGPPPGMAGRPPNGFDMFDRPMGRGNGQGPFGL</sequence>
<protein>
    <submittedName>
        <fullName evidence="2">Uncharacterized protein</fullName>
    </submittedName>
</protein>
<feature type="compositionally biased region" description="Gly residues" evidence="1">
    <location>
        <begin position="872"/>
        <end position="881"/>
    </location>
</feature>
<accession>A0A9P4HN91</accession>
<gene>
    <name evidence="2" type="ORF">K490DRAFT_69310</name>
</gene>
<feature type="compositionally biased region" description="Pro residues" evidence="1">
    <location>
        <begin position="734"/>
        <end position="743"/>
    </location>
</feature>
<feature type="compositionally biased region" description="Low complexity" evidence="1">
    <location>
        <begin position="438"/>
        <end position="447"/>
    </location>
</feature>
<name>A0A9P4HN91_9PEZI</name>
<organism evidence="2 3">
    <name type="scientific">Saccharata proteae CBS 121410</name>
    <dbReference type="NCBI Taxonomy" id="1314787"/>
    <lineage>
        <taxon>Eukaryota</taxon>
        <taxon>Fungi</taxon>
        <taxon>Dikarya</taxon>
        <taxon>Ascomycota</taxon>
        <taxon>Pezizomycotina</taxon>
        <taxon>Dothideomycetes</taxon>
        <taxon>Dothideomycetes incertae sedis</taxon>
        <taxon>Botryosphaeriales</taxon>
        <taxon>Saccharataceae</taxon>
        <taxon>Saccharata</taxon>
    </lineage>
</organism>
<feature type="compositionally biased region" description="Basic and acidic residues" evidence="1">
    <location>
        <begin position="304"/>
        <end position="320"/>
    </location>
</feature>
<feature type="region of interest" description="Disordered" evidence="1">
    <location>
        <begin position="128"/>
        <end position="677"/>
    </location>
</feature>
<feature type="compositionally biased region" description="Basic and acidic residues" evidence="1">
    <location>
        <begin position="214"/>
        <end position="242"/>
    </location>
</feature>